<reference evidence="3 4" key="1">
    <citation type="submission" date="2024-04" db="EMBL/GenBank/DDBJ databases">
        <authorList>
            <consortium name="Genoscope - CEA"/>
            <person name="William W."/>
        </authorList>
    </citation>
    <scope>NUCLEOTIDE SEQUENCE [LARGE SCALE GENOMIC DNA]</scope>
</reference>
<keyword evidence="4" id="KW-1185">Reference proteome</keyword>
<keyword evidence="2" id="KW-0732">Signal</keyword>
<sequence length="513" mass="58530">MNLKAPTLILIVLNATYGKGGESNATCFPIEEGRECNLLFEWNVNSSNTGFYVENQELYVSCCNQISLHCENKFPTRYISTLLRNSSRLILNINITETNCNHLHSSGKWTLRYNNTEKEFLSCIVNIFSRATEVNCTTLETKEMLNITCFTYRLFPQGKCGFHTNVPEINEMLPTLQVNYSYTKETFPEEKTYFTTTCFILIPLNKFGNGLHKISVSMYPNVTGFDQDIIFGRNTTLEVELDTGRVVLKQCPEIVEEETHVKCICETSNIRNLNISLTWFGDNFLNLTNDTTAILSFNVTRRNEEFVCFGSSLTGSKNYSTVYKPTVIVRPYNVSCTDNQDNDSVMVACKSSRGYPIPKCDFRILKNTDSMVLHNTTDSFNDEYLNNNKLYYRSECVFKIPKSYFQTTFYLLVTMYPNITGSDSDMVYGSNYTHKIELKCITSTADSSFWNPLSFALIGTISFLVIIIVIAVVILRRKGLICASSVRCFEGKCYNSPDESERTSNTIEMESRH</sequence>
<gene>
    <name evidence="3" type="ORF">GSLYS_00001600001</name>
</gene>
<proteinExistence type="predicted"/>
<evidence type="ECO:0000313" key="3">
    <source>
        <dbReference type="EMBL" id="CAL1527423.1"/>
    </source>
</evidence>
<evidence type="ECO:0000256" key="2">
    <source>
        <dbReference type="SAM" id="SignalP"/>
    </source>
</evidence>
<organism evidence="3 4">
    <name type="scientific">Lymnaea stagnalis</name>
    <name type="common">Great pond snail</name>
    <name type="synonym">Helix stagnalis</name>
    <dbReference type="NCBI Taxonomy" id="6523"/>
    <lineage>
        <taxon>Eukaryota</taxon>
        <taxon>Metazoa</taxon>
        <taxon>Spiralia</taxon>
        <taxon>Lophotrochozoa</taxon>
        <taxon>Mollusca</taxon>
        <taxon>Gastropoda</taxon>
        <taxon>Heterobranchia</taxon>
        <taxon>Euthyneura</taxon>
        <taxon>Panpulmonata</taxon>
        <taxon>Hygrophila</taxon>
        <taxon>Lymnaeoidea</taxon>
        <taxon>Lymnaeidae</taxon>
        <taxon>Lymnaea</taxon>
    </lineage>
</organism>
<dbReference type="Proteomes" id="UP001497497">
    <property type="component" value="Unassembled WGS sequence"/>
</dbReference>
<keyword evidence="1" id="KW-0472">Membrane</keyword>
<evidence type="ECO:0008006" key="5">
    <source>
        <dbReference type="Google" id="ProtNLM"/>
    </source>
</evidence>
<evidence type="ECO:0000313" key="4">
    <source>
        <dbReference type="Proteomes" id="UP001497497"/>
    </source>
</evidence>
<protein>
    <recommendedName>
        <fullName evidence="5">Ig-like domain-containing protein</fullName>
    </recommendedName>
</protein>
<accession>A0AAV2H1D4</accession>
<name>A0AAV2H1D4_LYMST</name>
<keyword evidence="1" id="KW-1133">Transmembrane helix</keyword>
<evidence type="ECO:0000256" key="1">
    <source>
        <dbReference type="SAM" id="Phobius"/>
    </source>
</evidence>
<comment type="caution">
    <text evidence="3">The sequence shown here is derived from an EMBL/GenBank/DDBJ whole genome shotgun (WGS) entry which is preliminary data.</text>
</comment>
<feature type="chain" id="PRO_5043662718" description="Ig-like domain-containing protein" evidence="2">
    <location>
        <begin position="21"/>
        <end position="513"/>
    </location>
</feature>
<dbReference type="EMBL" id="CAXITT010000017">
    <property type="protein sequence ID" value="CAL1527423.1"/>
    <property type="molecule type" value="Genomic_DNA"/>
</dbReference>
<feature type="signal peptide" evidence="2">
    <location>
        <begin position="1"/>
        <end position="20"/>
    </location>
</feature>
<keyword evidence="1" id="KW-0812">Transmembrane</keyword>
<feature type="transmembrane region" description="Helical" evidence="1">
    <location>
        <begin position="449"/>
        <end position="475"/>
    </location>
</feature>
<dbReference type="AlphaFoldDB" id="A0AAV2H1D4"/>